<feature type="transmembrane region" description="Helical" evidence="1">
    <location>
        <begin position="60"/>
        <end position="81"/>
    </location>
</feature>
<feature type="transmembrane region" description="Helical" evidence="1">
    <location>
        <begin position="7"/>
        <end position="23"/>
    </location>
</feature>
<name>A0ABU4GBC0_9BACL</name>
<evidence type="ECO:0000313" key="3">
    <source>
        <dbReference type="Proteomes" id="UP001282284"/>
    </source>
</evidence>
<dbReference type="EMBL" id="JAUBDI010000014">
    <property type="protein sequence ID" value="MDW0114206.1"/>
    <property type="molecule type" value="Genomic_DNA"/>
</dbReference>
<keyword evidence="3" id="KW-1185">Reference proteome</keyword>
<dbReference type="RefSeq" id="WP_317945077.1">
    <property type="nucleotide sequence ID" value="NZ_JAUBDI010000014.1"/>
</dbReference>
<gene>
    <name evidence="2" type="ORF">QT711_13500</name>
</gene>
<keyword evidence="1" id="KW-0472">Membrane</keyword>
<keyword evidence="1" id="KW-1133">Transmembrane helix</keyword>
<protein>
    <recommendedName>
        <fullName evidence="4">Aspartyl/asparaginyl-tRNA synthetase</fullName>
    </recommendedName>
</protein>
<organism evidence="2 3">
    <name type="scientific">Sporosarcina saromensis</name>
    <dbReference type="NCBI Taxonomy" id="359365"/>
    <lineage>
        <taxon>Bacteria</taxon>
        <taxon>Bacillati</taxon>
        <taxon>Bacillota</taxon>
        <taxon>Bacilli</taxon>
        <taxon>Bacillales</taxon>
        <taxon>Caryophanaceae</taxon>
        <taxon>Sporosarcina</taxon>
    </lineage>
</organism>
<proteinExistence type="predicted"/>
<feature type="transmembrane region" description="Helical" evidence="1">
    <location>
        <begin position="29"/>
        <end position="48"/>
    </location>
</feature>
<evidence type="ECO:0000313" key="2">
    <source>
        <dbReference type="EMBL" id="MDW0114206.1"/>
    </source>
</evidence>
<evidence type="ECO:0008006" key="4">
    <source>
        <dbReference type="Google" id="ProtNLM"/>
    </source>
</evidence>
<sequence length="82" mass="9635">MNQKKIFMTGIVLITLLTLYFVIRGQLDYAILTMMALFTLTNASRARSFKEQGFEKESKWMRYLSMIFACAFVVVFILIFFI</sequence>
<dbReference type="Proteomes" id="UP001282284">
    <property type="component" value="Unassembled WGS sequence"/>
</dbReference>
<evidence type="ECO:0000256" key="1">
    <source>
        <dbReference type="SAM" id="Phobius"/>
    </source>
</evidence>
<comment type="caution">
    <text evidence="2">The sequence shown here is derived from an EMBL/GenBank/DDBJ whole genome shotgun (WGS) entry which is preliminary data.</text>
</comment>
<accession>A0ABU4GBC0</accession>
<keyword evidence="1" id="KW-0812">Transmembrane</keyword>
<reference evidence="2 3" key="1">
    <citation type="submission" date="2023-06" db="EMBL/GenBank/DDBJ databases">
        <title>Sporosarcina sp. nov., isolated from Korean traditional fermented seafood 'Jeotgal'.</title>
        <authorList>
            <person name="Yang A.I."/>
            <person name="Shin N.-R."/>
        </authorList>
    </citation>
    <scope>NUCLEOTIDE SEQUENCE [LARGE SCALE GENOMIC DNA]</scope>
    <source>
        <strain evidence="2 3">KCTC13119</strain>
    </source>
</reference>